<keyword evidence="11" id="KW-1185">Reference proteome</keyword>
<keyword evidence="3" id="KW-0813">Transport</keyword>
<evidence type="ECO:0000256" key="6">
    <source>
        <dbReference type="ARBA" id="ARBA00023225"/>
    </source>
</evidence>
<dbReference type="EMBL" id="JACSPV010000003">
    <property type="protein sequence ID" value="MBD8004018.1"/>
    <property type="molecule type" value="Genomic_DNA"/>
</dbReference>
<keyword evidence="5" id="KW-0653">Protein transport</keyword>
<sequence>MSNIIKLHSDRVLTSSKVITPRIVEKPGCEQEAIDPLVESKAKELMEIAEAKAEQLIEEASQEAEHLRNAIQEEKNLWDDEKRRLSEEAWNEGYQNGLEEGRTAGKSEYKSLIETAVNTINEAKLDSQTYTVQAERTILDLAVASTESILGSLLSEEPERFVGVVKKALVELKNEKEIEIFVHPSKFHLLVTSRNALKSVFPREVQCYIYPNEELNENDCIVECETIRINAGIDSQLNELKERLAELLAGEHKT</sequence>
<keyword evidence="6" id="KW-1006">Bacterial flagellum protein export</keyword>
<keyword evidence="10" id="KW-0282">Flagellum</keyword>
<organism evidence="10 11">
    <name type="scientific">Bacillus norwichensis</name>
    <dbReference type="NCBI Taxonomy" id="2762217"/>
    <lineage>
        <taxon>Bacteria</taxon>
        <taxon>Bacillati</taxon>
        <taxon>Bacillota</taxon>
        <taxon>Bacilli</taxon>
        <taxon>Bacillales</taxon>
        <taxon>Bacillaceae</taxon>
        <taxon>Bacillus</taxon>
    </lineage>
</organism>
<comment type="caution">
    <text evidence="10">The sequence shown here is derived from an EMBL/GenBank/DDBJ whole genome shotgun (WGS) entry which is preliminary data.</text>
</comment>
<evidence type="ECO:0000256" key="4">
    <source>
        <dbReference type="ARBA" id="ARBA00022795"/>
    </source>
</evidence>
<evidence type="ECO:0000256" key="5">
    <source>
        <dbReference type="ARBA" id="ARBA00022927"/>
    </source>
</evidence>
<dbReference type="PANTHER" id="PTHR34982">
    <property type="entry name" value="YOP PROTEINS TRANSLOCATION PROTEIN L"/>
    <property type="match status" value="1"/>
</dbReference>
<evidence type="ECO:0000256" key="8">
    <source>
        <dbReference type="SAM" id="Coils"/>
    </source>
</evidence>
<evidence type="ECO:0000256" key="2">
    <source>
        <dbReference type="ARBA" id="ARBA00006602"/>
    </source>
</evidence>
<evidence type="ECO:0000313" key="11">
    <source>
        <dbReference type="Proteomes" id="UP000648182"/>
    </source>
</evidence>
<dbReference type="InterPro" id="IPR018035">
    <property type="entry name" value="Flagellar_FliH/T3SS_HrpE"/>
</dbReference>
<feature type="domain" description="Flagellar assembly protein FliH/Type III secretion system HrpE" evidence="9">
    <location>
        <begin position="123"/>
        <end position="240"/>
    </location>
</feature>
<keyword evidence="4" id="KW-1005">Bacterial flagellum biogenesis</keyword>
<dbReference type="InterPro" id="IPR051472">
    <property type="entry name" value="T3SS_Stator/FliH"/>
</dbReference>
<accession>A0ABR8VGW9</accession>
<dbReference type="NCBIfam" id="TIGR03825">
    <property type="entry name" value="FliH_bacil"/>
    <property type="match status" value="1"/>
</dbReference>
<evidence type="ECO:0000256" key="3">
    <source>
        <dbReference type="ARBA" id="ARBA00022448"/>
    </source>
</evidence>
<keyword evidence="10" id="KW-0966">Cell projection</keyword>
<comment type="function">
    <text evidence="1">Needed for flagellar regrowth and assembly.</text>
</comment>
<feature type="coiled-coil region" evidence="8">
    <location>
        <begin position="39"/>
        <end position="88"/>
    </location>
</feature>
<name>A0ABR8VGW9_9BACI</name>
<evidence type="ECO:0000259" key="9">
    <source>
        <dbReference type="Pfam" id="PF02108"/>
    </source>
</evidence>
<gene>
    <name evidence="10" type="primary">fliH</name>
    <name evidence="10" type="ORF">H9631_02915</name>
</gene>
<proteinExistence type="inferred from homology"/>
<reference evidence="10 11" key="1">
    <citation type="submission" date="2020-08" db="EMBL/GenBank/DDBJ databases">
        <title>A Genomic Blueprint of the Chicken Gut Microbiome.</title>
        <authorList>
            <person name="Gilroy R."/>
            <person name="Ravi A."/>
            <person name="Getino M."/>
            <person name="Pursley I."/>
            <person name="Horton D.L."/>
            <person name="Alikhan N.-F."/>
            <person name="Baker D."/>
            <person name="Gharbi K."/>
            <person name="Hall N."/>
            <person name="Watson M."/>
            <person name="Adriaenssens E.M."/>
            <person name="Foster-Nyarko E."/>
            <person name="Jarju S."/>
            <person name="Secka A."/>
            <person name="Antonio M."/>
            <person name="Oren A."/>
            <person name="Chaudhuri R."/>
            <person name="La Ragione R.M."/>
            <person name="Hildebrand F."/>
            <person name="Pallen M.J."/>
        </authorList>
    </citation>
    <scope>NUCLEOTIDE SEQUENCE [LARGE SCALE GENOMIC DNA]</scope>
    <source>
        <strain evidence="10 11">Sa1BUA2</strain>
    </source>
</reference>
<dbReference type="Pfam" id="PF02108">
    <property type="entry name" value="FliH"/>
    <property type="match status" value="1"/>
</dbReference>
<dbReference type="Proteomes" id="UP000648182">
    <property type="component" value="Unassembled WGS sequence"/>
</dbReference>
<keyword evidence="10" id="KW-0969">Cilium</keyword>
<evidence type="ECO:0000313" key="10">
    <source>
        <dbReference type="EMBL" id="MBD8004018.1"/>
    </source>
</evidence>
<evidence type="ECO:0000256" key="7">
    <source>
        <dbReference type="NCBIfam" id="TIGR03825"/>
    </source>
</evidence>
<protein>
    <recommendedName>
        <fullName evidence="7">Flagellar assembly protein FliH</fullName>
    </recommendedName>
</protein>
<dbReference type="PANTHER" id="PTHR34982:SF1">
    <property type="entry name" value="FLAGELLAR ASSEMBLY PROTEIN FLIH"/>
    <property type="match status" value="1"/>
</dbReference>
<comment type="similarity">
    <text evidence="2">Belongs to the FliH family.</text>
</comment>
<dbReference type="InterPro" id="IPR022524">
    <property type="entry name" value="FliH_Bacilli"/>
</dbReference>
<evidence type="ECO:0000256" key="1">
    <source>
        <dbReference type="ARBA" id="ARBA00003041"/>
    </source>
</evidence>
<keyword evidence="8" id="KW-0175">Coiled coil</keyword>
<dbReference type="RefSeq" id="WP_191809763.1">
    <property type="nucleotide sequence ID" value="NZ_JACSPV010000003.1"/>
</dbReference>